<evidence type="ECO:0000259" key="3">
    <source>
        <dbReference type="SMART" id="SM00460"/>
    </source>
</evidence>
<feature type="compositionally biased region" description="Basic and acidic residues" evidence="1">
    <location>
        <begin position="145"/>
        <end position="154"/>
    </location>
</feature>
<dbReference type="PANTHER" id="PTHR33490">
    <property type="entry name" value="BLR5614 PROTEIN-RELATED"/>
    <property type="match status" value="1"/>
</dbReference>
<organism evidence="4 5">
    <name type="scientific">Paenibacillus herberti</name>
    <dbReference type="NCBI Taxonomy" id="1619309"/>
    <lineage>
        <taxon>Bacteria</taxon>
        <taxon>Bacillati</taxon>
        <taxon>Bacillota</taxon>
        <taxon>Bacilli</taxon>
        <taxon>Bacillales</taxon>
        <taxon>Paenibacillaceae</taxon>
        <taxon>Paenibacillus</taxon>
    </lineage>
</organism>
<dbReference type="AlphaFoldDB" id="A0A229NTB3"/>
<gene>
    <name evidence="4" type="ORF">CGZ75_23220</name>
</gene>
<dbReference type="InterPro" id="IPR038765">
    <property type="entry name" value="Papain-like_cys_pep_sf"/>
</dbReference>
<feature type="transmembrane region" description="Helical" evidence="2">
    <location>
        <begin position="174"/>
        <end position="203"/>
    </location>
</feature>
<feature type="transmembrane region" description="Helical" evidence="2">
    <location>
        <begin position="41"/>
        <end position="61"/>
    </location>
</feature>
<evidence type="ECO:0000313" key="4">
    <source>
        <dbReference type="EMBL" id="OXM13088.1"/>
    </source>
</evidence>
<dbReference type="Proteomes" id="UP000215145">
    <property type="component" value="Unassembled WGS sequence"/>
</dbReference>
<reference evidence="4 5" key="1">
    <citation type="submission" date="2017-07" db="EMBL/GenBank/DDBJ databases">
        <title>Paenibacillus herberti R33 genome sequencing and assembly.</title>
        <authorList>
            <person name="Su W."/>
        </authorList>
    </citation>
    <scope>NUCLEOTIDE SEQUENCE [LARGE SCALE GENOMIC DNA]</scope>
    <source>
        <strain evidence="4 5">R33</strain>
    </source>
</reference>
<dbReference type="Gene3D" id="3.10.620.30">
    <property type="match status" value="1"/>
</dbReference>
<evidence type="ECO:0000256" key="1">
    <source>
        <dbReference type="SAM" id="MobiDB-lite"/>
    </source>
</evidence>
<dbReference type="PANTHER" id="PTHR33490:SF3">
    <property type="entry name" value="CONSERVED INTEGRAL MEMBRANE PROTEIN"/>
    <property type="match status" value="1"/>
</dbReference>
<keyword evidence="5" id="KW-1185">Reference proteome</keyword>
<dbReference type="OrthoDB" id="1817605at2"/>
<dbReference type="SUPFAM" id="SSF54001">
    <property type="entry name" value="Cysteine proteinases"/>
    <property type="match status" value="1"/>
</dbReference>
<feature type="transmembrane region" description="Helical" evidence="2">
    <location>
        <begin position="110"/>
        <end position="134"/>
    </location>
</feature>
<accession>A0A229NTB3</accession>
<dbReference type="RefSeq" id="WP_089526765.1">
    <property type="nucleotide sequence ID" value="NZ_NMUQ01000004.1"/>
</dbReference>
<name>A0A229NTB3_9BACL</name>
<keyword evidence="2" id="KW-0812">Transmembrane</keyword>
<comment type="caution">
    <text evidence="4">The sequence shown here is derived from an EMBL/GenBank/DDBJ whole genome shotgun (WGS) entry which is preliminary data.</text>
</comment>
<evidence type="ECO:0000313" key="5">
    <source>
        <dbReference type="Proteomes" id="UP000215145"/>
    </source>
</evidence>
<feature type="region of interest" description="Disordered" evidence="1">
    <location>
        <begin position="145"/>
        <end position="164"/>
    </location>
</feature>
<dbReference type="InterPro" id="IPR002931">
    <property type="entry name" value="Transglutaminase-like"/>
</dbReference>
<feature type="transmembrane region" description="Helical" evidence="2">
    <location>
        <begin position="6"/>
        <end position="29"/>
    </location>
</feature>
<proteinExistence type="predicted"/>
<protein>
    <submittedName>
        <fullName evidence="4">Transglutaminase</fullName>
    </submittedName>
</protein>
<keyword evidence="2" id="KW-0472">Membrane</keyword>
<dbReference type="SMART" id="SM00460">
    <property type="entry name" value="TGc"/>
    <property type="match status" value="1"/>
</dbReference>
<evidence type="ECO:0000256" key="2">
    <source>
        <dbReference type="SAM" id="Phobius"/>
    </source>
</evidence>
<sequence length="408" mass="45126">MDNTGWLQTLLNLEPVTLVVLLLILFSLLQGLRRGARGSSMRLFSFLWEGMLLVVSLLGAARLAQLFSEPAAAWLQRTVVVPQQELGTLEQAWYTFLTSVRDLPLLRMGVLFLLAYILLRLLLSGLTPLAWRLFASASRPRRSEADYRDERVEEHDEEYATESRSERWGGGGRIVSHAAGALLGGLHGIGRALVLLVVLFLYVSLFPTAPLTSGIESSPVYRQAADKLLQPVAGGLLAESGPVISEAVGSELQQIMQRKYDIVDNYIPEEIDEAAKQVTAGAGGDRERAEKLYDWLGTRIAYDWDKANNYTERGVWKEQSPEDTFSSRKGVCIDTSRLYAIMARSVGLEVRIVTGLGADGKGGFGSHAWNEVKLADENAKWIPLDATWAQSGDWFDSPDFDKTHIAKA</sequence>
<dbReference type="Pfam" id="PF01841">
    <property type="entry name" value="Transglut_core"/>
    <property type="match status" value="1"/>
</dbReference>
<feature type="domain" description="Transglutaminase-like" evidence="3">
    <location>
        <begin position="324"/>
        <end position="388"/>
    </location>
</feature>
<keyword evidence="2" id="KW-1133">Transmembrane helix</keyword>
<dbReference type="EMBL" id="NMUQ01000004">
    <property type="protein sequence ID" value="OXM13088.1"/>
    <property type="molecule type" value="Genomic_DNA"/>
</dbReference>